<dbReference type="SFLD" id="SFLDG00179">
    <property type="entry name" value="mandelate_racemase"/>
    <property type="match status" value="1"/>
</dbReference>
<dbReference type="SFLD" id="SFLDS00001">
    <property type="entry name" value="Enolase"/>
    <property type="match status" value="1"/>
</dbReference>
<keyword evidence="3" id="KW-0460">Magnesium</keyword>
<dbReference type="InterPro" id="IPR046945">
    <property type="entry name" value="RHMD-like"/>
</dbReference>
<comment type="cofactor">
    <cofactor evidence="1">
        <name>Mg(2+)</name>
        <dbReference type="ChEBI" id="CHEBI:18420"/>
    </cofactor>
</comment>
<dbReference type="InterPro" id="IPR013341">
    <property type="entry name" value="Mandelate_racemase_N_dom"/>
</dbReference>
<dbReference type="GO" id="GO:0009063">
    <property type="term" value="P:amino acid catabolic process"/>
    <property type="evidence" value="ECO:0007669"/>
    <property type="project" value="InterPro"/>
</dbReference>
<dbReference type="InterPro" id="IPR013342">
    <property type="entry name" value="Mandelate_racemase_C"/>
</dbReference>
<dbReference type="Gene3D" id="3.20.20.120">
    <property type="entry name" value="Enolase-like C-terminal domain"/>
    <property type="match status" value="1"/>
</dbReference>
<dbReference type="InterPro" id="IPR029065">
    <property type="entry name" value="Enolase_C-like"/>
</dbReference>
<proteinExistence type="predicted"/>
<dbReference type="Pfam" id="PF02746">
    <property type="entry name" value="MR_MLE_N"/>
    <property type="match status" value="1"/>
</dbReference>
<dbReference type="SMART" id="SM00922">
    <property type="entry name" value="MR_MLE"/>
    <property type="match status" value="1"/>
</dbReference>
<dbReference type="InterPro" id="IPR036849">
    <property type="entry name" value="Enolase-like_C_sf"/>
</dbReference>
<protein>
    <submittedName>
        <fullName evidence="5">L-alanine-DL-glutamate epimerase</fullName>
    </submittedName>
</protein>
<dbReference type="STRING" id="1121391.SAMN02745206_01400"/>
<name>A0A1M4Z4U3_9BACT</name>
<evidence type="ECO:0000256" key="2">
    <source>
        <dbReference type="ARBA" id="ARBA00022723"/>
    </source>
</evidence>
<dbReference type="InterPro" id="IPR029017">
    <property type="entry name" value="Enolase-like_N"/>
</dbReference>
<dbReference type="PANTHER" id="PTHR13794:SF58">
    <property type="entry name" value="MITOCHONDRIAL ENOLASE SUPERFAMILY MEMBER 1"/>
    <property type="match status" value="1"/>
</dbReference>
<evidence type="ECO:0000259" key="4">
    <source>
        <dbReference type="SMART" id="SM00922"/>
    </source>
</evidence>
<evidence type="ECO:0000256" key="3">
    <source>
        <dbReference type="ARBA" id="ARBA00022842"/>
    </source>
</evidence>
<evidence type="ECO:0000256" key="1">
    <source>
        <dbReference type="ARBA" id="ARBA00001946"/>
    </source>
</evidence>
<evidence type="ECO:0000313" key="5">
    <source>
        <dbReference type="EMBL" id="SHF12968.1"/>
    </source>
</evidence>
<dbReference type="Pfam" id="PF13378">
    <property type="entry name" value="MR_MLE_C"/>
    <property type="match status" value="1"/>
</dbReference>
<dbReference type="PROSITE" id="PS00908">
    <property type="entry name" value="MR_MLE_1"/>
    <property type="match status" value="1"/>
</dbReference>
<dbReference type="AlphaFoldDB" id="A0A1M4Z4U3"/>
<dbReference type="GO" id="GO:0016052">
    <property type="term" value="P:carbohydrate catabolic process"/>
    <property type="evidence" value="ECO:0007669"/>
    <property type="project" value="TreeGrafter"/>
</dbReference>
<dbReference type="PANTHER" id="PTHR13794">
    <property type="entry name" value="ENOLASE SUPERFAMILY, MANDELATE RACEMASE"/>
    <property type="match status" value="1"/>
</dbReference>
<dbReference type="SUPFAM" id="SSF51604">
    <property type="entry name" value="Enolase C-terminal domain-like"/>
    <property type="match status" value="1"/>
</dbReference>
<keyword evidence="6" id="KW-1185">Reference proteome</keyword>
<keyword evidence="2" id="KW-0479">Metal-binding</keyword>
<evidence type="ECO:0000313" key="6">
    <source>
        <dbReference type="Proteomes" id="UP000184076"/>
    </source>
</evidence>
<feature type="domain" description="Mandelate racemase/muconate lactonizing enzyme C-terminal" evidence="4">
    <location>
        <begin position="152"/>
        <end position="249"/>
    </location>
</feature>
<dbReference type="GO" id="GO:0000287">
    <property type="term" value="F:magnesium ion binding"/>
    <property type="evidence" value="ECO:0007669"/>
    <property type="project" value="TreeGrafter"/>
</dbReference>
<dbReference type="Proteomes" id="UP000184076">
    <property type="component" value="Unassembled WGS sequence"/>
</dbReference>
<dbReference type="Gene3D" id="3.30.390.10">
    <property type="entry name" value="Enolase-like, N-terminal domain"/>
    <property type="match status" value="1"/>
</dbReference>
<gene>
    <name evidence="5" type="ORF">SAMN02745206_01400</name>
</gene>
<organism evidence="5 6">
    <name type="scientific">Desulfacinum infernum DSM 9756</name>
    <dbReference type="NCBI Taxonomy" id="1121391"/>
    <lineage>
        <taxon>Bacteria</taxon>
        <taxon>Pseudomonadati</taxon>
        <taxon>Thermodesulfobacteriota</taxon>
        <taxon>Syntrophobacteria</taxon>
        <taxon>Syntrophobacterales</taxon>
        <taxon>Syntrophobacteraceae</taxon>
        <taxon>Desulfacinum</taxon>
    </lineage>
</organism>
<dbReference type="EMBL" id="FQVB01000011">
    <property type="protein sequence ID" value="SHF12968.1"/>
    <property type="molecule type" value="Genomic_DNA"/>
</dbReference>
<sequence>MKITEVKCELLKMPLPRPMQSGSSSGVKGGPVGHIYMPLAVIRTDSGLTGTGYGWTLLGGATAIRCVIQDDFAPLLLGEDPLDNERLWTKLNKRLQSVGRAGVVNQAQAAVDLALWDIKGKAAGLPVYKLLGGMRESAPVYGSDGGWLYMSVEEMIDAFHEYLSQGMMGVKMKLGHEDPRVDIDRVTRVRKALGDQVWIATDANQKWDYPTALMVGRELERLGVAWFEEPLWCDDVPAHARLADALDIPIAMGETLGSRYEFDAYIRADAADILQPDICRVGGITEMVKIVHMGQVAGRPIAPHHMMESTIQVACGVMASGPIEYMPWVSGAFAEPMRLENGRMFPPDKPGLGLEIPEDVVRKFRVE</sequence>
<dbReference type="SUPFAM" id="SSF54826">
    <property type="entry name" value="Enolase N-terminal domain-like"/>
    <property type="match status" value="1"/>
</dbReference>
<dbReference type="CDD" id="cd03316">
    <property type="entry name" value="MR_like"/>
    <property type="match status" value="1"/>
</dbReference>
<dbReference type="GO" id="GO:0016836">
    <property type="term" value="F:hydro-lyase activity"/>
    <property type="evidence" value="ECO:0007669"/>
    <property type="project" value="TreeGrafter"/>
</dbReference>
<reference evidence="6" key="1">
    <citation type="submission" date="2016-11" db="EMBL/GenBank/DDBJ databases">
        <authorList>
            <person name="Varghese N."/>
            <person name="Submissions S."/>
        </authorList>
    </citation>
    <scope>NUCLEOTIDE SEQUENCE [LARGE SCALE GENOMIC DNA]</scope>
    <source>
        <strain evidence="6">DSM 9756</strain>
    </source>
</reference>
<accession>A0A1M4Z4U3</accession>
<dbReference type="RefSeq" id="WP_178371929.1">
    <property type="nucleotide sequence ID" value="NZ_FQVB01000011.1"/>
</dbReference>
<dbReference type="InterPro" id="IPR018110">
    <property type="entry name" value="Mandel_Rmase/mucon_lact_enz_CS"/>
</dbReference>